<keyword evidence="5" id="KW-0862">Zinc</keyword>
<evidence type="ECO:0000256" key="2">
    <source>
        <dbReference type="ARBA" id="ARBA00022670"/>
    </source>
</evidence>
<dbReference type="PANTHER" id="PTHR30471:SF3">
    <property type="entry name" value="UPF0758 PROTEIN YEES-RELATED"/>
    <property type="match status" value="1"/>
</dbReference>
<dbReference type="Gene3D" id="3.40.140.10">
    <property type="entry name" value="Cytidine Deaminase, domain 2"/>
    <property type="match status" value="1"/>
</dbReference>
<reference evidence="8 9" key="1">
    <citation type="submission" date="2020-10" db="EMBL/GenBank/DDBJ databases">
        <title>Bacillus sp. HD4P25, an endophyte from a halophyte.</title>
        <authorList>
            <person name="Sun J.-Q."/>
        </authorList>
    </citation>
    <scope>NUCLEOTIDE SEQUENCE [LARGE SCALE GENOMIC DNA]</scope>
    <source>
        <strain evidence="8 9">YIM 93174</strain>
    </source>
</reference>
<evidence type="ECO:0000256" key="1">
    <source>
        <dbReference type="ARBA" id="ARBA00010243"/>
    </source>
</evidence>
<evidence type="ECO:0000256" key="5">
    <source>
        <dbReference type="ARBA" id="ARBA00022833"/>
    </source>
</evidence>
<keyword evidence="3" id="KW-0479">Metal-binding</keyword>
<keyword evidence="6" id="KW-0482">Metalloprotease</keyword>
<evidence type="ECO:0000313" key="9">
    <source>
        <dbReference type="Proteomes" id="UP001516662"/>
    </source>
</evidence>
<dbReference type="InterPro" id="IPR037518">
    <property type="entry name" value="MPN"/>
</dbReference>
<dbReference type="PANTHER" id="PTHR30471">
    <property type="entry name" value="DNA REPAIR PROTEIN RADC"/>
    <property type="match status" value="1"/>
</dbReference>
<keyword evidence="2" id="KW-0645">Protease</keyword>
<feature type="domain" description="MPN" evidence="7">
    <location>
        <begin position="48"/>
        <end position="170"/>
    </location>
</feature>
<evidence type="ECO:0000259" key="7">
    <source>
        <dbReference type="PROSITE" id="PS50249"/>
    </source>
</evidence>
<name>A0ABR9QHA9_9BACI</name>
<keyword evidence="4" id="KW-0378">Hydrolase</keyword>
<dbReference type="NCBIfam" id="TIGR00608">
    <property type="entry name" value="radc"/>
    <property type="match status" value="1"/>
</dbReference>
<dbReference type="InterPro" id="IPR020891">
    <property type="entry name" value="UPF0758_CS"/>
</dbReference>
<dbReference type="PROSITE" id="PS50249">
    <property type="entry name" value="MPN"/>
    <property type="match status" value="1"/>
</dbReference>
<dbReference type="Pfam" id="PF04002">
    <property type="entry name" value="RadC"/>
    <property type="match status" value="1"/>
</dbReference>
<organism evidence="8 9">
    <name type="scientific">Litchfieldia luteola</name>
    <dbReference type="NCBI Taxonomy" id="682179"/>
    <lineage>
        <taxon>Bacteria</taxon>
        <taxon>Bacillati</taxon>
        <taxon>Bacillota</taxon>
        <taxon>Bacilli</taxon>
        <taxon>Bacillales</taxon>
        <taxon>Bacillaceae</taxon>
        <taxon>Litchfieldia</taxon>
    </lineage>
</organism>
<sequence length="170" mass="19053">MKTYNNGDYLQLSIFETGNDVKKNRAKRVNIVSIKLIKESTLLYKERSIRSPEDGFKILKDFLSEKDREHFIVISLDTKNQPVSINVCHIGSLNASIVHPREVMKSAILSNAASILVGHNHPSGKVDPSREDIEVTKRLLEAGKIIGIEILDHIIVGDGEYVSLKEKGYV</sequence>
<comment type="caution">
    <text evidence="8">The sequence shown here is derived from an EMBL/GenBank/DDBJ whole genome shotgun (WGS) entry which is preliminary data.</text>
</comment>
<dbReference type="PROSITE" id="PS01302">
    <property type="entry name" value="UPF0758"/>
    <property type="match status" value="1"/>
</dbReference>
<evidence type="ECO:0000256" key="3">
    <source>
        <dbReference type="ARBA" id="ARBA00022723"/>
    </source>
</evidence>
<dbReference type="Proteomes" id="UP001516662">
    <property type="component" value="Unassembled WGS sequence"/>
</dbReference>
<gene>
    <name evidence="8" type="primary">radC</name>
    <name evidence="8" type="ORF">IMZ08_07400</name>
</gene>
<dbReference type="RefSeq" id="WP_193535352.1">
    <property type="nucleotide sequence ID" value="NZ_JADCLJ010000018.1"/>
</dbReference>
<evidence type="ECO:0000256" key="6">
    <source>
        <dbReference type="ARBA" id="ARBA00023049"/>
    </source>
</evidence>
<dbReference type="InterPro" id="IPR025657">
    <property type="entry name" value="RadC_JAB"/>
</dbReference>
<keyword evidence="9" id="KW-1185">Reference proteome</keyword>
<accession>A0ABR9QHA9</accession>
<comment type="similarity">
    <text evidence="1">Belongs to the UPF0758 family.</text>
</comment>
<evidence type="ECO:0000313" key="8">
    <source>
        <dbReference type="EMBL" id="MBE4907878.1"/>
    </source>
</evidence>
<protein>
    <submittedName>
        <fullName evidence="8">DNA repair protein RadC</fullName>
    </submittedName>
</protein>
<dbReference type="EMBL" id="JADCLJ010000018">
    <property type="protein sequence ID" value="MBE4907878.1"/>
    <property type="molecule type" value="Genomic_DNA"/>
</dbReference>
<dbReference type="InterPro" id="IPR001405">
    <property type="entry name" value="UPF0758"/>
</dbReference>
<dbReference type="CDD" id="cd08071">
    <property type="entry name" value="MPN_DUF2466"/>
    <property type="match status" value="1"/>
</dbReference>
<proteinExistence type="inferred from homology"/>
<evidence type="ECO:0000256" key="4">
    <source>
        <dbReference type="ARBA" id="ARBA00022801"/>
    </source>
</evidence>